<accession>A0A0E2BJA1</accession>
<dbReference type="EMBL" id="AHON02000014">
    <property type="protein sequence ID" value="EKO35255.1"/>
    <property type="molecule type" value="Genomic_DNA"/>
</dbReference>
<keyword evidence="1" id="KW-0472">Membrane</keyword>
<dbReference type="PROSITE" id="PS51257">
    <property type="entry name" value="PROKAR_LIPOPROTEIN"/>
    <property type="match status" value="1"/>
</dbReference>
<evidence type="ECO:0000313" key="2">
    <source>
        <dbReference type="EMBL" id="EKO35255.1"/>
    </source>
</evidence>
<gene>
    <name evidence="2" type="ORF">LEP1GSC179_1993</name>
</gene>
<proteinExistence type="predicted"/>
<sequence>MYRNRFRTYSVSQNLAIFYGCFVFLYAIFLFCDKFKNAFFII</sequence>
<comment type="caution">
    <text evidence="2">The sequence shown here is derived from an EMBL/GenBank/DDBJ whole genome shotgun (WGS) entry which is preliminary data.</text>
</comment>
<keyword evidence="2" id="KW-0449">Lipoprotein</keyword>
<name>A0A0E2BJA1_9LEPT</name>
<evidence type="ECO:0000313" key="3">
    <source>
        <dbReference type="Proteomes" id="UP000006329"/>
    </source>
</evidence>
<keyword evidence="3" id="KW-1185">Reference proteome</keyword>
<keyword evidence="1" id="KW-1133">Transmembrane helix</keyword>
<dbReference type="Proteomes" id="UP000006329">
    <property type="component" value="Unassembled WGS sequence"/>
</dbReference>
<dbReference type="AlphaFoldDB" id="A0A0E2BJA1"/>
<feature type="transmembrane region" description="Helical" evidence="1">
    <location>
        <begin position="15"/>
        <end position="32"/>
    </location>
</feature>
<protein>
    <submittedName>
        <fullName evidence="2">Lipoprotein</fullName>
    </submittedName>
</protein>
<organism evidence="2 3">
    <name type="scientific">Leptospira santarosai str. MOR084</name>
    <dbReference type="NCBI Taxonomy" id="1049984"/>
    <lineage>
        <taxon>Bacteria</taxon>
        <taxon>Pseudomonadati</taxon>
        <taxon>Spirochaetota</taxon>
        <taxon>Spirochaetia</taxon>
        <taxon>Leptospirales</taxon>
        <taxon>Leptospiraceae</taxon>
        <taxon>Leptospira</taxon>
    </lineage>
</organism>
<reference evidence="2" key="1">
    <citation type="submission" date="2012-10" db="EMBL/GenBank/DDBJ databases">
        <authorList>
            <person name="Harkins D.M."/>
            <person name="Durkin A.S."/>
            <person name="Brinkac L.M."/>
            <person name="Haft D.H."/>
            <person name="Selengut J.D."/>
            <person name="Sanka R."/>
            <person name="DePew J."/>
            <person name="Purushe J."/>
            <person name="Matthias M.A."/>
            <person name="Vinetz J.M."/>
            <person name="Sutton G.G."/>
            <person name="Nierman W.C."/>
            <person name="Fouts D.E."/>
        </authorList>
    </citation>
    <scope>NUCLEOTIDE SEQUENCE [LARGE SCALE GENOMIC DNA]</scope>
    <source>
        <strain evidence="2">MOR084</strain>
    </source>
</reference>
<keyword evidence="1" id="KW-0812">Transmembrane</keyword>
<evidence type="ECO:0000256" key="1">
    <source>
        <dbReference type="SAM" id="Phobius"/>
    </source>
</evidence>